<evidence type="ECO:0000313" key="2">
    <source>
        <dbReference type="EMBL" id="KAF0311986.1"/>
    </source>
</evidence>
<reference evidence="2 3" key="1">
    <citation type="submission" date="2019-07" db="EMBL/GenBank/DDBJ databases">
        <title>Draft genome assembly of a fouling barnacle, Amphibalanus amphitrite (Darwin, 1854): The first reference genome for Thecostraca.</title>
        <authorList>
            <person name="Kim W."/>
        </authorList>
    </citation>
    <scope>NUCLEOTIDE SEQUENCE [LARGE SCALE GENOMIC DNA]</scope>
    <source>
        <strain evidence="2">SNU_AA5</strain>
        <tissue evidence="2">Soma without cirri and trophi</tissue>
    </source>
</reference>
<sequence length="234" mass="26711">MRPEQTFPALLIIAVAVTTGSPRVRHRRDISDELREMLNKPYSGRLPASLEPLMRDSTVRRQRNPGQFLGVNPSPQDVLRGPQPQQQQQQQQQQRRPQQQQQRQPSQQQQQQSQEQFFQPPFSSIPQQRFQQTSPQSFQQSSPSFEQSFRPSFPAQQRFPSDGQELRGEFSRPARFAPAPSARRPDEGRFIGHGTFPGKGQQRSRREVSAAVEGAQPRDSPARFSGSQIASRRS</sequence>
<dbReference type="Proteomes" id="UP000440578">
    <property type="component" value="Unassembled WGS sequence"/>
</dbReference>
<accession>A0A6A4WWT7</accession>
<proteinExistence type="predicted"/>
<evidence type="ECO:0000313" key="3">
    <source>
        <dbReference type="Proteomes" id="UP000440578"/>
    </source>
</evidence>
<name>A0A6A4WWT7_AMPAM</name>
<feature type="compositionally biased region" description="Polar residues" evidence="1">
    <location>
        <begin position="225"/>
        <end position="234"/>
    </location>
</feature>
<protein>
    <submittedName>
        <fullName evidence="2">Uncharacterized protein</fullName>
    </submittedName>
</protein>
<feature type="region of interest" description="Disordered" evidence="1">
    <location>
        <begin position="38"/>
        <end position="234"/>
    </location>
</feature>
<gene>
    <name evidence="2" type="ORF">FJT64_017234</name>
</gene>
<comment type="caution">
    <text evidence="2">The sequence shown here is derived from an EMBL/GenBank/DDBJ whole genome shotgun (WGS) entry which is preliminary data.</text>
</comment>
<feature type="compositionally biased region" description="Low complexity" evidence="1">
    <location>
        <begin position="82"/>
        <end position="154"/>
    </location>
</feature>
<keyword evidence="3" id="KW-1185">Reference proteome</keyword>
<feature type="compositionally biased region" description="Low complexity" evidence="1">
    <location>
        <begin position="173"/>
        <end position="182"/>
    </location>
</feature>
<organism evidence="2 3">
    <name type="scientific">Amphibalanus amphitrite</name>
    <name type="common">Striped barnacle</name>
    <name type="synonym">Balanus amphitrite</name>
    <dbReference type="NCBI Taxonomy" id="1232801"/>
    <lineage>
        <taxon>Eukaryota</taxon>
        <taxon>Metazoa</taxon>
        <taxon>Ecdysozoa</taxon>
        <taxon>Arthropoda</taxon>
        <taxon>Crustacea</taxon>
        <taxon>Multicrustacea</taxon>
        <taxon>Cirripedia</taxon>
        <taxon>Thoracica</taxon>
        <taxon>Thoracicalcarea</taxon>
        <taxon>Balanomorpha</taxon>
        <taxon>Balanoidea</taxon>
        <taxon>Balanidae</taxon>
        <taxon>Amphibalaninae</taxon>
        <taxon>Amphibalanus</taxon>
    </lineage>
</organism>
<dbReference type="EMBL" id="VIIS01000201">
    <property type="protein sequence ID" value="KAF0311986.1"/>
    <property type="molecule type" value="Genomic_DNA"/>
</dbReference>
<dbReference type="AlphaFoldDB" id="A0A6A4WWT7"/>
<evidence type="ECO:0000256" key="1">
    <source>
        <dbReference type="SAM" id="MobiDB-lite"/>
    </source>
</evidence>